<keyword evidence="1" id="KW-1133">Transmembrane helix</keyword>
<dbReference type="EMBL" id="FNHH01000031">
    <property type="protein sequence ID" value="SDM98407.1"/>
    <property type="molecule type" value="Genomic_DNA"/>
</dbReference>
<dbReference type="STRING" id="990371.SAMN05421813_13156"/>
<gene>
    <name evidence="2" type="ORF">SAMN05421813_13156</name>
</gene>
<dbReference type="SUPFAM" id="SSF49464">
    <property type="entry name" value="Carboxypeptidase regulatory domain-like"/>
    <property type="match status" value="1"/>
</dbReference>
<proteinExistence type="predicted"/>
<dbReference type="Gene3D" id="2.60.40.1120">
    <property type="entry name" value="Carboxypeptidase-like, regulatory domain"/>
    <property type="match status" value="1"/>
</dbReference>
<reference evidence="3" key="1">
    <citation type="submission" date="2016-10" db="EMBL/GenBank/DDBJ databases">
        <authorList>
            <person name="Varghese N."/>
            <person name="Submissions S."/>
        </authorList>
    </citation>
    <scope>NUCLEOTIDE SEQUENCE [LARGE SCALE GENOMIC DNA]</scope>
    <source>
        <strain evidence="3">DSM 24536</strain>
    </source>
</reference>
<keyword evidence="3" id="KW-1185">Reference proteome</keyword>
<accession>A0A1G9XNP2</accession>
<dbReference type="AlphaFoldDB" id="A0A1G9XNP2"/>
<evidence type="ECO:0000256" key="1">
    <source>
        <dbReference type="SAM" id="Phobius"/>
    </source>
</evidence>
<keyword evidence="1" id="KW-0812">Transmembrane</keyword>
<evidence type="ECO:0000313" key="2">
    <source>
        <dbReference type="EMBL" id="SDM98407.1"/>
    </source>
</evidence>
<dbReference type="InterPro" id="IPR008969">
    <property type="entry name" value="CarboxyPept-like_regulatory"/>
</dbReference>
<name>A0A1G9XNP2_9SPHI</name>
<protein>
    <submittedName>
        <fullName evidence="2">CarboxypepD_reg-like domain-containing protein</fullName>
    </submittedName>
</protein>
<sequence>MIQSDNGKYCSKCSTNVVDFTGLTDTQVIQILSGNTEKICGLLTDVQINRTIEIARPKRISSRFYKILSGIFLLSMTGTSFSFGTDIKRQFFSKINSIRSNHLQNSLTDSMKNVVRGLVMDHTKIPLYGVHILIKGTKIKAVTDINGKFQLSIPEELLKRKVTLQILFIGYETKEVAINEKDLPLNEELVAIMVESKFSIGEVIVTPLKKQKD</sequence>
<dbReference type="Pfam" id="PF13715">
    <property type="entry name" value="CarbopepD_reg_2"/>
    <property type="match status" value="1"/>
</dbReference>
<evidence type="ECO:0000313" key="3">
    <source>
        <dbReference type="Proteomes" id="UP000199226"/>
    </source>
</evidence>
<feature type="transmembrane region" description="Helical" evidence="1">
    <location>
        <begin position="64"/>
        <end position="84"/>
    </location>
</feature>
<organism evidence="2 3">
    <name type="scientific">Daejeonella rubra</name>
    <dbReference type="NCBI Taxonomy" id="990371"/>
    <lineage>
        <taxon>Bacteria</taxon>
        <taxon>Pseudomonadati</taxon>
        <taxon>Bacteroidota</taxon>
        <taxon>Sphingobacteriia</taxon>
        <taxon>Sphingobacteriales</taxon>
        <taxon>Sphingobacteriaceae</taxon>
        <taxon>Daejeonella</taxon>
    </lineage>
</organism>
<dbReference type="Proteomes" id="UP000199226">
    <property type="component" value="Unassembled WGS sequence"/>
</dbReference>
<keyword evidence="1" id="KW-0472">Membrane</keyword>